<dbReference type="UniPathway" id="UPA00109">
    <property type="reaction ID" value="UER00185"/>
</dbReference>
<evidence type="ECO:0000256" key="16">
    <source>
        <dbReference type="RuleBase" id="RU000532"/>
    </source>
</evidence>
<keyword evidence="9 13" id="KW-0547">Nucleotide-binding</keyword>
<dbReference type="SUPFAM" id="SSF53748">
    <property type="entry name" value="Phosphoglycerate kinase"/>
    <property type="match status" value="1"/>
</dbReference>
<keyword evidence="11 13" id="KW-0067">ATP-binding</keyword>
<evidence type="ECO:0000256" key="5">
    <source>
        <dbReference type="ARBA" id="ARBA00013061"/>
    </source>
</evidence>
<feature type="binding site" evidence="13">
    <location>
        <position position="157"/>
    </location>
    <ligand>
        <name>substrate</name>
    </ligand>
</feature>
<evidence type="ECO:0000256" key="9">
    <source>
        <dbReference type="ARBA" id="ARBA00022741"/>
    </source>
</evidence>
<dbReference type="GO" id="GO:0006094">
    <property type="term" value="P:gluconeogenesis"/>
    <property type="evidence" value="ECO:0007669"/>
    <property type="project" value="TreeGrafter"/>
</dbReference>
<evidence type="ECO:0000256" key="15">
    <source>
        <dbReference type="PIRSR" id="PIRSR000724-2"/>
    </source>
</evidence>
<keyword evidence="7 13" id="KW-0963">Cytoplasm</keyword>
<evidence type="ECO:0000256" key="7">
    <source>
        <dbReference type="ARBA" id="ARBA00022490"/>
    </source>
</evidence>
<feature type="binding site" evidence="13 14">
    <location>
        <begin position="60"/>
        <end position="63"/>
    </location>
    <ligand>
        <name>substrate</name>
    </ligand>
</feature>
<comment type="caution">
    <text evidence="13">Lacks conserved residue(s) required for the propagation of feature annotation.</text>
</comment>
<feature type="binding site" evidence="13">
    <location>
        <position position="117"/>
    </location>
    <ligand>
        <name>substrate</name>
    </ligand>
</feature>
<evidence type="ECO:0000256" key="11">
    <source>
        <dbReference type="ARBA" id="ARBA00022840"/>
    </source>
</evidence>
<sequence>MTKDFFTIDDFDVSGKTVLLRVDFNAPMGPDGRILDDARIRSHIRTINDLKDAKIVLLAHQSRPGKSDFTTMQSHAKVLSQLIGREVRYVDDIFGAYARSCISAMEPGDIILLENVRFYSEESLERPVSEHADSYFIKKLLPLVDYFFNDAFAVSHRSHLSVVGFTRDVPCGAGRIMESEIVSLDRGLNGDRPCVYALGGAKVDDSLRVANNVLSKGSADIVLFSGIVGNVVLAAAGFNIGQTNMDLIEKLGYASYISPVRNMLKEFGDRIRYPTDVALNIDGKRVEASIKEMGKSQYPANDIGLETIVSYTSIIESAGTVILNGPAGVSENPDFAMGTHEIIRAATNAQFSIIGGGHISAEVHRLGMDAQFSHISTGGGACIEYLSGTELPGIKALRDAAARKKENDLDDREML</sequence>
<feature type="binding site" evidence="14">
    <location>
        <position position="117"/>
    </location>
    <ligand>
        <name>(2R)-3-phosphoglycerate</name>
        <dbReference type="ChEBI" id="CHEBI:58272"/>
    </ligand>
</feature>
<dbReference type="GO" id="GO:0005524">
    <property type="term" value="F:ATP binding"/>
    <property type="evidence" value="ECO:0007669"/>
    <property type="project" value="UniProtKB-KW"/>
</dbReference>
<comment type="subcellular location">
    <subcellularLocation>
        <location evidence="2 13">Cytoplasm</location>
    </subcellularLocation>
</comment>
<evidence type="ECO:0000313" key="18">
    <source>
        <dbReference type="Proteomes" id="UP000294855"/>
    </source>
</evidence>
<evidence type="ECO:0000256" key="13">
    <source>
        <dbReference type="HAMAP-Rule" id="MF_00145"/>
    </source>
</evidence>
<keyword evidence="18" id="KW-1185">Reference proteome</keyword>
<evidence type="ECO:0000256" key="10">
    <source>
        <dbReference type="ARBA" id="ARBA00022777"/>
    </source>
</evidence>
<evidence type="ECO:0000256" key="12">
    <source>
        <dbReference type="ARBA" id="ARBA00023152"/>
    </source>
</evidence>
<dbReference type="PANTHER" id="PTHR11406:SF23">
    <property type="entry name" value="PHOSPHOGLYCERATE KINASE 1, CHLOROPLASTIC-RELATED"/>
    <property type="match status" value="1"/>
</dbReference>
<protein>
    <recommendedName>
        <fullName evidence="6 13">Phosphoglycerate kinase</fullName>
        <ecNumber evidence="5 13">2.7.2.3</ecNumber>
    </recommendedName>
</protein>
<dbReference type="InterPro" id="IPR001576">
    <property type="entry name" value="Phosphoglycerate_kinase"/>
</dbReference>
<feature type="binding site" evidence="14">
    <location>
        <position position="157"/>
    </location>
    <ligand>
        <name>(2R)-3-phosphoglycerate</name>
        <dbReference type="ChEBI" id="CHEBI:58272"/>
    </ligand>
</feature>
<evidence type="ECO:0000256" key="1">
    <source>
        <dbReference type="ARBA" id="ARBA00000642"/>
    </source>
</evidence>
<dbReference type="Proteomes" id="UP000294855">
    <property type="component" value="Unassembled WGS sequence"/>
</dbReference>
<feature type="binding site" evidence="14">
    <location>
        <position position="39"/>
    </location>
    <ligand>
        <name>(2R)-3-phosphoglycerate</name>
        <dbReference type="ChEBI" id="CHEBI:58272"/>
    </ligand>
</feature>
<reference evidence="17 18" key="1">
    <citation type="submission" date="2019-03" db="EMBL/GenBank/DDBJ databases">
        <title>Genomic Encyclopedia of Type Strains, Phase IV (KMG-IV): sequencing the most valuable type-strain genomes for metagenomic binning, comparative biology and taxonomic classification.</title>
        <authorList>
            <person name="Goeker M."/>
        </authorList>
    </citation>
    <scope>NUCLEOTIDE SEQUENCE [LARGE SCALE GENOMIC DNA]</scope>
    <source>
        <strain evidence="17 18">DSM 13328</strain>
    </source>
</reference>
<comment type="subunit">
    <text evidence="13">Monomer.</text>
</comment>
<dbReference type="GO" id="GO:0004618">
    <property type="term" value="F:phosphoglycerate kinase activity"/>
    <property type="evidence" value="ECO:0007669"/>
    <property type="project" value="UniProtKB-UniRule"/>
</dbReference>
<dbReference type="EMBL" id="SNYS01000008">
    <property type="protein sequence ID" value="TDQ68860.1"/>
    <property type="molecule type" value="Genomic_DNA"/>
</dbReference>
<evidence type="ECO:0000256" key="6">
    <source>
        <dbReference type="ARBA" id="ARBA00016471"/>
    </source>
</evidence>
<dbReference type="PROSITE" id="PS00111">
    <property type="entry name" value="PGLYCERATE_KINASE"/>
    <property type="match status" value="1"/>
</dbReference>
<dbReference type="InterPro" id="IPR015911">
    <property type="entry name" value="Phosphoglycerate_kinase_CS"/>
</dbReference>
<feature type="binding site" evidence="13 14">
    <location>
        <begin position="23"/>
        <end position="25"/>
    </location>
    <ligand>
        <name>substrate</name>
    </ligand>
</feature>
<evidence type="ECO:0000256" key="2">
    <source>
        <dbReference type="ARBA" id="ARBA00004496"/>
    </source>
</evidence>
<evidence type="ECO:0000256" key="14">
    <source>
        <dbReference type="PIRSR" id="PIRSR000724-1"/>
    </source>
</evidence>
<feature type="binding site" evidence="13 15">
    <location>
        <position position="331"/>
    </location>
    <ligand>
        <name>ATP</name>
        <dbReference type="ChEBI" id="CHEBI:30616"/>
    </ligand>
</feature>
<dbReference type="GO" id="GO:0006096">
    <property type="term" value="P:glycolytic process"/>
    <property type="evidence" value="ECO:0007669"/>
    <property type="project" value="UniProtKB-UniRule"/>
</dbReference>
<evidence type="ECO:0000313" key="17">
    <source>
        <dbReference type="EMBL" id="TDQ68860.1"/>
    </source>
</evidence>
<comment type="pathway">
    <text evidence="3 13">Carbohydrate degradation; glycolysis; pyruvate from D-glyceraldehyde 3-phosphate: step 2/5.</text>
</comment>
<comment type="caution">
    <text evidence="17">The sequence shown here is derived from an EMBL/GenBank/DDBJ whole genome shotgun (WGS) entry which is preliminary data.</text>
</comment>
<feature type="binding site" evidence="13">
    <location>
        <begin position="356"/>
        <end position="359"/>
    </location>
    <ligand>
        <name>ATP</name>
        <dbReference type="ChEBI" id="CHEBI:30616"/>
    </ligand>
</feature>
<dbReference type="PANTHER" id="PTHR11406">
    <property type="entry name" value="PHOSPHOGLYCERATE KINASE"/>
    <property type="match status" value="1"/>
</dbReference>
<keyword evidence="8 13" id="KW-0808">Transferase</keyword>
<dbReference type="GO" id="GO:0005829">
    <property type="term" value="C:cytosol"/>
    <property type="evidence" value="ECO:0007669"/>
    <property type="project" value="TreeGrafter"/>
</dbReference>
<proteinExistence type="inferred from homology"/>
<dbReference type="InterPro" id="IPR015824">
    <property type="entry name" value="Phosphoglycerate_kinase_N"/>
</dbReference>
<dbReference type="InterPro" id="IPR036043">
    <property type="entry name" value="Phosphoglycerate_kinase_sf"/>
</dbReference>
<evidence type="ECO:0000256" key="3">
    <source>
        <dbReference type="ARBA" id="ARBA00004838"/>
    </source>
</evidence>
<dbReference type="Gene3D" id="3.40.50.1260">
    <property type="entry name" value="Phosphoglycerate kinase, N-terminal domain"/>
    <property type="match status" value="2"/>
</dbReference>
<dbReference type="GO" id="GO:0043531">
    <property type="term" value="F:ADP binding"/>
    <property type="evidence" value="ECO:0007669"/>
    <property type="project" value="TreeGrafter"/>
</dbReference>
<dbReference type="FunFam" id="3.40.50.1260:FF:000012">
    <property type="entry name" value="Phosphoglycerate kinase"/>
    <property type="match status" value="1"/>
</dbReference>
<name>A0A484F691_9EURY</name>
<dbReference type="HAMAP" id="MF_00145">
    <property type="entry name" value="Phosphoglyc_kinase"/>
    <property type="match status" value="1"/>
</dbReference>
<comment type="catalytic activity">
    <reaction evidence="1 13 16">
        <text>(2R)-3-phosphoglycerate + ATP = (2R)-3-phospho-glyceroyl phosphate + ADP</text>
        <dbReference type="Rhea" id="RHEA:14801"/>
        <dbReference type="ChEBI" id="CHEBI:30616"/>
        <dbReference type="ChEBI" id="CHEBI:57604"/>
        <dbReference type="ChEBI" id="CHEBI:58272"/>
        <dbReference type="ChEBI" id="CHEBI:456216"/>
        <dbReference type="EC" id="2.7.2.3"/>
    </reaction>
</comment>
<comment type="similarity">
    <text evidence="4 13 16">Belongs to the phosphoglycerate kinase family.</text>
</comment>
<dbReference type="AlphaFoldDB" id="A0A484F691"/>
<keyword evidence="12 13" id="KW-0324">Glycolysis</keyword>
<dbReference type="Pfam" id="PF00162">
    <property type="entry name" value="PGK"/>
    <property type="match status" value="1"/>
</dbReference>
<dbReference type="PRINTS" id="PR00477">
    <property type="entry name" value="PHGLYCKINASE"/>
</dbReference>
<evidence type="ECO:0000256" key="4">
    <source>
        <dbReference type="ARBA" id="ARBA00008982"/>
    </source>
</evidence>
<dbReference type="FunFam" id="3.40.50.1260:FF:000006">
    <property type="entry name" value="Phosphoglycerate kinase"/>
    <property type="match status" value="1"/>
</dbReference>
<dbReference type="PIRSF" id="PIRSF000724">
    <property type="entry name" value="Pgk"/>
    <property type="match status" value="1"/>
</dbReference>
<organism evidence="17 18">
    <name type="scientific">Methanimicrococcus blatticola</name>
    <dbReference type="NCBI Taxonomy" id="91560"/>
    <lineage>
        <taxon>Archaea</taxon>
        <taxon>Methanobacteriati</taxon>
        <taxon>Methanobacteriota</taxon>
        <taxon>Stenosarchaea group</taxon>
        <taxon>Methanomicrobia</taxon>
        <taxon>Methanosarcinales</taxon>
        <taxon>Methanosarcinaceae</taxon>
        <taxon>Methanimicrococcus</taxon>
    </lineage>
</organism>
<accession>A0A484F691</accession>
<gene>
    <name evidence="13" type="primary">pgk</name>
    <name evidence="17" type="ORF">C7391_1058</name>
</gene>
<feature type="binding site" evidence="13">
    <location>
        <position position="39"/>
    </location>
    <ligand>
        <name>substrate</name>
    </ligand>
</feature>
<evidence type="ECO:0000256" key="8">
    <source>
        <dbReference type="ARBA" id="ARBA00022679"/>
    </source>
</evidence>
<keyword evidence="10 13" id="KW-0418">Kinase</keyword>
<dbReference type="EC" id="2.7.2.3" evidence="5 13"/>